<dbReference type="GO" id="GO:0005737">
    <property type="term" value="C:cytoplasm"/>
    <property type="evidence" value="ECO:0007669"/>
    <property type="project" value="TreeGrafter"/>
</dbReference>
<keyword evidence="3" id="KW-0378">Hydrolase</keyword>
<dbReference type="Pfam" id="PF04970">
    <property type="entry name" value="LRAT"/>
    <property type="match status" value="1"/>
</dbReference>
<keyword evidence="5" id="KW-0812">Transmembrane</keyword>
<evidence type="ECO:0000313" key="8">
    <source>
        <dbReference type="Proteomes" id="UP000261640"/>
    </source>
</evidence>
<evidence type="ECO:0000256" key="4">
    <source>
        <dbReference type="ARBA" id="ARBA00023098"/>
    </source>
</evidence>
<proteinExistence type="inferred from homology"/>
<accession>A0A7N9B1Y2</accession>
<dbReference type="InterPro" id="IPR051496">
    <property type="entry name" value="H-rev107_PLA/AT"/>
</dbReference>
<dbReference type="AlphaFoldDB" id="A0A7N9B1Y2"/>
<keyword evidence="5" id="KW-1133">Transmembrane helix</keyword>
<keyword evidence="2" id="KW-0808">Transferase</keyword>
<dbReference type="GeneID" id="113128170"/>
<evidence type="ECO:0000256" key="5">
    <source>
        <dbReference type="SAM" id="Phobius"/>
    </source>
</evidence>
<dbReference type="InterPro" id="IPR007053">
    <property type="entry name" value="LRAT_dom"/>
</dbReference>
<evidence type="ECO:0000256" key="3">
    <source>
        <dbReference type="ARBA" id="ARBA00022801"/>
    </source>
</evidence>
<evidence type="ECO:0000259" key="6">
    <source>
        <dbReference type="PROSITE" id="PS51934"/>
    </source>
</evidence>
<dbReference type="RefSeq" id="XP_026159060.1">
    <property type="nucleotide sequence ID" value="XM_026303275.1"/>
</dbReference>
<dbReference type="GO" id="GO:0008970">
    <property type="term" value="F:phospholipase A1 activity"/>
    <property type="evidence" value="ECO:0007669"/>
    <property type="project" value="TreeGrafter"/>
</dbReference>
<dbReference type="GO" id="GO:0004623">
    <property type="term" value="F:phospholipase A2 activity"/>
    <property type="evidence" value="ECO:0007669"/>
    <property type="project" value="TreeGrafter"/>
</dbReference>
<dbReference type="InParanoid" id="A0A7N9B1Y2"/>
<dbReference type="GO" id="GO:0016410">
    <property type="term" value="F:N-acyltransferase activity"/>
    <property type="evidence" value="ECO:0007669"/>
    <property type="project" value="TreeGrafter"/>
</dbReference>
<dbReference type="PROSITE" id="PS51934">
    <property type="entry name" value="LRAT"/>
    <property type="match status" value="1"/>
</dbReference>
<evidence type="ECO:0000256" key="2">
    <source>
        <dbReference type="ARBA" id="ARBA00022679"/>
    </source>
</evidence>
<evidence type="ECO:0000313" key="7">
    <source>
        <dbReference type="Ensembl" id="ENSMAMP00000067483.1"/>
    </source>
</evidence>
<feature type="transmembrane region" description="Helical" evidence="5">
    <location>
        <begin position="131"/>
        <end position="155"/>
    </location>
</feature>
<comment type="similarity">
    <text evidence="1">Belongs to the H-rev107 family.</text>
</comment>
<dbReference type="PANTHER" id="PTHR13943">
    <property type="entry name" value="HRAS-LIKE SUPPRESSOR - RELATED"/>
    <property type="match status" value="1"/>
</dbReference>
<dbReference type="PANTHER" id="PTHR13943:SF31">
    <property type="entry name" value="PHOSPHOLIPASE A AND ACYLTRANSFERASE 3"/>
    <property type="match status" value="1"/>
</dbReference>
<dbReference type="GeneTree" id="ENSGT00940000162660"/>
<feature type="domain" description="LRAT" evidence="6">
    <location>
        <begin position="12"/>
        <end position="127"/>
    </location>
</feature>
<dbReference type="Ensembl" id="ENSMAMT00000050315.1">
    <property type="protein sequence ID" value="ENSMAMP00000067483.1"/>
    <property type="gene ID" value="ENSMAMG00000028428.1"/>
</dbReference>
<keyword evidence="5" id="KW-0472">Membrane</keyword>
<organism evidence="7 8">
    <name type="scientific">Mastacembelus armatus</name>
    <name type="common">zig-zag eel</name>
    <dbReference type="NCBI Taxonomy" id="205130"/>
    <lineage>
        <taxon>Eukaryota</taxon>
        <taxon>Metazoa</taxon>
        <taxon>Chordata</taxon>
        <taxon>Craniata</taxon>
        <taxon>Vertebrata</taxon>
        <taxon>Euteleostomi</taxon>
        <taxon>Actinopterygii</taxon>
        <taxon>Neopterygii</taxon>
        <taxon>Teleostei</taxon>
        <taxon>Neoteleostei</taxon>
        <taxon>Acanthomorphata</taxon>
        <taxon>Anabantaria</taxon>
        <taxon>Synbranchiformes</taxon>
        <taxon>Mastacembelidae</taxon>
        <taxon>Mastacembelus</taxon>
    </lineage>
</organism>
<dbReference type="Proteomes" id="UP000261640">
    <property type="component" value="Unplaced"/>
</dbReference>
<name>A0A7N9B1Y2_9TELE</name>
<reference evidence="7" key="2">
    <citation type="submission" date="2025-09" db="UniProtKB">
        <authorList>
            <consortium name="Ensembl"/>
        </authorList>
    </citation>
    <scope>IDENTIFICATION</scope>
</reference>
<dbReference type="GO" id="GO:0070292">
    <property type="term" value="P:N-acylphosphatidylethanolamine metabolic process"/>
    <property type="evidence" value="ECO:0007669"/>
    <property type="project" value="TreeGrafter"/>
</dbReference>
<sequence>MEPKLDAKPGDLIEIFRGAYEHWAIYIGGNEVVHLVSSNSDSGPLELLTILDRNIAEVKREKVWDVVDSDKFHINNLLDHEYEPRERHIIVRNACRMVGRHLRYHVASYNCEHFVTELRYGKPESRQVKDAAVIGGAAVAGLGLVVGAALLVSLFKDNNKNKDHQ</sequence>
<dbReference type="OrthoDB" id="421951at2759"/>
<keyword evidence="8" id="KW-1185">Reference proteome</keyword>
<reference evidence="7" key="1">
    <citation type="submission" date="2025-08" db="UniProtKB">
        <authorList>
            <consortium name="Ensembl"/>
        </authorList>
    </citation>
    <scope>IDENTIFICATION</scope>
</reference>
<evidence type="ECO:0000256" key="1">
    <source>
        <dbReference type="ARBA" id="ARBA00007824"/>
    </source>
</evidence>
<keyword evidence="4" id="KW-0443">Lipid metabolism</keyword>
<dbReference type="Gene3D" id="3.90.1720.10">
    <property type="entry name" value="endopeptidase domain like (from Nostoc punctiforme)"/>
    <property type="match status" value="1"/>
</dbReference>
<protein>
    <submittedName>
        <fullName evidence="7">Phospholipase A and acyltransferase 4-like</fullName>
    </submittedName>
</protein>